<dbReference type="EMBL" id="QGUI01000206">
    <property type="protein sequence ID" value="PZM98892.1"/>
    <property type="molecule type" value="Genomic_DNA"/>
</dbReference>
<dbReference type="InterPro" id="IPR008242">
    <property type="entry name" value="Chor_mutase/pphenate_deHydtase"/>
</dbReference>
<dbReference type="Pfam" id="PF00800">
    <property type="entry name" value="PDT"/>
    <property type="match status" value="1"/>
</dbReference>
<keyword evidence="7 13" id="KW-0456">Lyase</keyword>
<evidence type="ECO:0000256" key="2">
    <source>
        <dbReference type="ARBA" id="ARBA00013147"/>
    </source>
</evidence>
<dbReference type="InterPro" id="IPR002912">
    <property type="entry name" value="ACT_dom"/>
</dbReference>
<evidence type="ECO:0000256" key="8">
    <source>
        <dbReference type="ARBA" id="ARBA00047848"/>
    </source>
</evidence>
<comment type="catalytic activity">
    <reaction evidence="8">
        <text>prephenate + H(+) = 3-phenylpyruvate + CO2 + H2O</text>
        <dbReference type="Rhea" id="RHEA:21648"/>
        <dbReference type="ChEBI" id="CHEBI:15377"/>
        <dbReference type="ChEBI" id="CHEBI:15378"/>
        <dbReference type="ChEBI" id="CHEBI:16526"/>
        <dbReference type="ChEBI" id="CHEBI:18005"/>
        <dbReference type="ChEBI" id="CHEBI:29934"/>
        <dbReference type="EC" id="4.2.1.51"/>
    </reaction>
</comment>
<dbReference type="GO" id="GO:0005737">
    <property type="term" value="C:cytoplasm"/>
    <property type="evidence" value="ECO:0007669"/>
    <property type="project" value="TreeGrafter"/>
</dbReference>
<dbReference type="EC" id="4.2.1.51" evidence="2"/>
<dbReference type="PANTHER" id="PTHR21022">
    <property type="entry name" value="PREPHENATE DEHYDRATASE P PROTEIN"/>
    <property type="match status" value="1"/>
</dbReference>
<accession>A0A2W4JI31</accession>
<evidence type="ECO:0000259" key="12">
    <source>
        <dbReference type="PROSITE" id="PS51671"/>
    </source>
</evidence>
<evidence type="ECO:0000256" key="1">
    <source>
        <dbReference type="ARBA" id="ARBA00004741"/>
    </source>
</evidence>
<dbReference type="GO" id="GO:0004664">
    <property type="term" value="F:prephenate dehydratase activity"/>
    <property type="evidence" value="ECO:0007669"/>
    <property type="project" value="UniProtKB-EC"/>
</dbReference>
<protein>
    <recommendedName>
        <fullName evidence="3">Prephenate dehydratase</fullName>
        <ecNumber evidence="2">4.2.1.51</ecNumber>
    </recommendedName>
</protein>
<evidence type="ECO:0000256" key="3">
    <source>
        <dbReference type="ARBA" id="ARBA00021872"/>
    </source>
</evidence>
<dbReference type="PANTHER" id="PTHR21022:SF19">
    <property type="entry name" value="PREPHENATE DEHYDRATASE-RELATED"/>
    <property type="match status" value="1"/>
</dbReference>
<feature type="site" description="Essential for prephenate dehydratase activity" evidence="9">
    <location>
        <position position="172"/>
    </location>
</feature>
<gene>
    <name evidence="13" type="primary">pheA</name>
    <name evidence="13" type="ORF">DIU77_010660</name>
    <name evidence="14" type="ORF">DIU77_06990</name>
</gene>
<keyword evidence="5" id="KW-0057">Aromatic amino acid biosynthesis</keyword>
<dbReference type="InterPro" id="IPR045865">
    <property type="entry name" value="ACT-like_dom_sf"/>
</dbReference>
<reference evidence="14" key="2">
    <citation type="submission" date="2018-05" db="EMBL/GenBank/DDBJ databases">
        <authorList>
            <person name="Lanie J.A."/>
            <person name="Ng W.-L."/>
            <person name="Kazmierczak K.M."/>
            <person name="Andrzejewski T.M."/>
            <person name="Davidsen T.M."/>
            <person name="Wayne K.J."/>
            <person name="Tettelin H."/>
            <person name="Glass J.I."/>
            <person name="Rusch D."/>
            <person name="Podicherti R."/>
            <person name="Tsui H.-C.T."/>
            <person name="Winkler M.E."/>
        </authorList>
    </citation>
    <scope>NUCLEOTIDE SEQUENCE</scope>
    <source>
        <strain evidence="14">ZC4RG45</strain>
    </source>
</reference>
<feature type="region of interest" description="Disordered" evidence="10">
    <location>
        <begin position="267"/>
        <end position="288"/>
    </location>
</feature>
<dbReference type="FunFam" id="3.40.190.10:FF:000064">
    <property type="entry name" value="Prephenate dehydratase"/>
    <property type="match status" value="1"/>
</dbReference>
<dbReference type="CDD" id="cd04905">
    <property type="entry name" value="ACT_CM-PDT"/>
    <property type="match status" value="1"/>
</dbReference>
<dbReference type="PROSITE" id="PS51171">
    <property type="entry name" value="PREPHENATE_DEHYDR_3"/>
    <property type="match status" value="1"/>
</dbReference>
<evidence type="ECO:0000313" key="14">
    <source>
        <dbReference type="EMBL" id="PZM98892.1"/>
    </source>
</evidence>
<dbReference type="SUPFAM" id="SSF53850">
    <property type="entry name" value="Periplasmic binding protein-like II"/>
    <property type="match status" value="1"/>
</dbReference>
<dbReference type="EMBL" id="QGUI02000120">
    <property type="protein sequence ID" value="MFO7192690.1"/>
    <property type="molecule type" value="Genomic_DNA"/>
</dbReference>
<dbReference type="Gene3D" id="3.30.70.260">
    <property type="match status" value="1"/>
</dbReference>
<dbReference type="NCBIfam" id="NF008865">
    <property type="entry name" value="PRK11898.1"/>
    <property type="match status" value="1"/>
</dbReference>
<organism evidence="14">
    <name type="scientific">Thermocrispum agreste</name>
    <dbReference type="NCBI Taxonomy" id="37925"/>
    <lineage>
        <taxon>Bacteria</taxon>
        <taxon>Bacillati</taxon>
        <taxon>Actinomycetota</taxon>
        <taxon>Actinomycetes</taxon>
        <taxon>Pseudonocardiales</taxon>
        <taxon>Pseudonocardiaceae</taxon>
        <taxon>Thermocrispum</taxon>
    </lineage>
</organism>
<dbReference type="Gene3D" id="3.40.190.10">
    <property type="entry name" value="Periplasmic binding protein-like II"/>
    <property type="match status" value="2"/>
</dbReference>
<reference evidence="13 15" key="3">
    <citation type="journal article" date="2021" name="BMC Genomics">
        <title>Genome-resolved metagenome and metatranscriptome analyses of thermophilic composting reveal key bacterial players and their metabolic interactions.</title>
        <authorList>
            <person name="Braga L.P.P."/>
            <person name="Pereira R.V."/>
            <person name="Martins L.F."/>
            <person name="Moura L.M.S."/>
            <person name="Sanchez F.B."/>
            <person name="Patane J.S.L."/>
            <person name="da Silva A.M."/>
            <person name="Setubal J.C."/>
        </authorList>
    </citation>
    <scope>NUCLEOTIDE SEQUENCE [LARGE SCALE GENOMIC DNA]</scope>
    <source>
        <strain evidence="13">ZC4RG45</strain>
    </source>
</reference>
<reference evidence="13" key="4">
    <citation type="submission" date="2023-08" db="EMBL/GenBank/DDBJ databases">
        <authorList>
            <person name="Guima S.E.S."/>
            <person name="Martins L.F."/>
            <person name="Silva A.M."/>
            <person name="Setubal J.C."/>
        </authorList>
    </citation>
    <scope>NUCLEOTIDE SEQUENCE</scope>
    <source>
        <strain evidence="13">ZC4RG45</strain>
    </source>
</reference>
<evidence type="ECO:0000256" key="5">
    <source>
        <dbReference type="ARBA" id="ARBA00023141"/>
    </source>
</evidence>
<evidence type="ECO:0000313" key="13">
    <source>
        <dbReference type="EMBL" id="MFO7192690.1"/>
    </source>
</evidence>
<dbReference type="UniPathway" id="UPA00121">
    <property type="reaction ID" value="UER00345"/>
</dbReference>
<evidence type="ECO:0000256" key="7">
    <source>
        <dbReference type="ARBA" id="ARBA00023239"/>
    </source>
</evidence>
<dbReference type="InterPro" id="IPR001086">
    <property type="entry name" value="Preph_deHydtase"/>
</dbReference>
<evidence type="ECO:0000313" key="15">
    <source>
        <dbReference type="Proteomes" id="UP000249324"/>
    </source>
</evidence>
<reference evidence="13" key="1">
    <citation type="submission" date="2018-05" db="EMBL/GenBank/DDBJ databases">
        <authorList>
            <person name="Moura L."/>
            <person name="Setubal J.C."/>
        </authorList>
    </citation>
    <scope>NUCLEOTIDE SEQUENCE</scope>
    <source>
        <strain evidence="13">ZC4RG45</strain>
    </source>
</reference>
<dbReference type="CDD" id="cd13632">
    <property type="entry name" value="PBP2_Aa-PDT_like"/>
    <property type="match status" value="1"/>
</dbReference>
<dbReference type="GO" id="GO:0009094">
    <property type="term" value="P:L-phenylalanine biosynthetic process"/>
    <property type="evidence" value="ECO:0007669"/>
    <property type="project" value="UniProtKB-UniPathway"/>
</dbReference>
<evidence type="ECO:0000256" key="4">
    <source>
        <dbReference type="ARBA" id="ARBA00022605"/>
    </source>
</evidence>
<feature type="domain" description="Prephenate dehydratase" evidence="11">
    <location>
        <begin position="3"/>
        <end position="179"/>
    </location>
</feature>
<evidence type="ECO:0000259" key="11">
    <source>
        <dbReference type="PROSITE" id="PS51171"/>
    </source>
</evidence>
<comment type="pathway">
    <text evidence="1">Amino-acid biosynthesis; L-phenylalanine biosynthesis; phenylpyruvate from prephenate: step 1/1.</text>
</comment>
<evidence type="ECO:0000256" key="10">
    <source>
        <dbReference type="SAM" id="MobiDB-lite"/>
    </source>
</evidence>
<evidence type="ECO:0000256" key="6">
    <source>
        <dbReference type="ARBA" id="ARBA00023222"/>
    </source>
</evidence>
<dbReference type="Proteomes" id="UP000249324">
    <property type="component" value="Unassembled WGS sequence"/>
</dbReference>
<keyword evidence="4" id="KW-0028">Amino-acid biosynthesis</keyword>
<dbReference type="PIRSF" id="PIRSF001500">
    <property type="entry name" value="Chor_mut_pdt_Ppr"/>
    <property type="match status" value="1"/>
</dbReference>
<dbReference type="InterPro" id="IPR018528">
    <property type="entry name" value="Preph_deHydtase_CS"/>
</dbReference>
<dbReference type="Pfam" id="PF01842">
    <property type="entry name" value="ACT"/>
    <property type="match status" value="1"/>
</dbReference>
<feature type="domain" description="ACT" evidence="12">
    <location>
        <begin position="193"/>
        <end position="270"/>
    </location>
</feature>
<dbReference type="AlphaFoldDB" id="A0A2W4JI31"/>
<proteinExistence type="predicted"/>
<keyword evidence="6" id="KW-0584">Phenylalanine biosynthesis</keyword>
<comment type="caution">
    <text evidence="14">The sequence shown here is derived from an EMBL/GenBank/DDBJ whole genome shotgun (WGS) entry which is preliminary data.</text>
</comment>
<dbReference type="SUPFAM" id="SSF55021">
    <property type="entry name" value="ACT-like"/>
    <property type="match status" value="1"/>
</dbReference>
<dbReference type="PROSITE" id="PS51671">
    <property type="entry name" value="ACT"/>
    <property type="match status" value="1"/>
</dbReference>
<sequence length="303" mass="32552">MARIAYFGPQGTFSEQAARRLNATAELVPYETIRAAMTAVRKGEADAACVPVENSVEGPVSATLDGLAEDDPLVAVAEALLPIVFSLLAHPDADPRNLRTIASHPHALAQVQRWLEQHYPDAEHIAASSTAAAAVGVSEGQYDAAITAPVAAEHYPLRVVATGIADVPEARTRFLLLRRPGELPEPTGHDRTSVVAVAENRTGALSELLTELAIRGINLTRLDARPIRGSFGRYRFFFDFEGHVAEPRVGDALAALRRRCDLRFLGSHPRADGGRGQPGAAASNEDFRNAAEWVESVRRGESA</sequence>
<name>A0A2W4JI31_9PSEU</name>
<dbReference type="STRING" id="1111738.GCA_000427905_00955"/>
<evidence type="ECO:0000256" key="9">
    <source>
        <dbReference type="PIRSR" id="PIRSR001500-2"/>
    </source>
</evidence>
<dbReference type="PROSITE" id="PS00857">
    <property type="entry name" value="PREPHENATE_DEHYDR_1"/>
    <property type="match status" value="1"/>
</dbReference>